<keyword evidence="2" id="KW-1185">Reference proteome</keyword>
<sequence>MPFTSTGSTFEKVISSWVRSMDVMERLLGNLPQEACDRAVLLAISSWHIYPDLLLFQEKANKILLKDGLVPACGVLSLGLEHRGDSKYLTQWSLALSHLRYYGDSVAVRSRVDSSRLSISQLWFPVLGALFNQWKVPYTKFEPAVEWLRDLHGVISRAGAEANRSELSWILNLSSAAASINESNWAATSNLIKHGYRHGKSFLGTDKNPPHSPFFGLSNRHIMAAMSEPTNADNAISYIRGIASSTSLKQYNLFVYYSTNLNYRTIYTEWATVRPIQRALGQGVGYRTLAEGVNTTAESHVAIPSSRNLKRKTPMDEATTSEIEDIHRKWEERFRGDGSFCLHLLGEVCNRAGNWLFVLRALELAHALYEQLPEATVSLRFIELDLTKAKWLPEQVKRVLNPSDPSYTFRRVVEVSVTGLLDTMTRAESFACIAMFESGNFNIDPDQLDEAIALCSEDSIFVAGILLSDPGIKNHGRLIKHIVGNVGHSGMVFMIPPVNHRTRPPNENPQLVVHNPYDQIVTDSFGGTSLHLSFTSWKQPILWDYTGEIDQDLFLLETVVAVQQNGKWVADIRALDLERDWPDILEFACGDDCEQNNARMDQNSVSIDSWEEMLDPPPCLGVFRAKGNWAARMAAATLLAQQGGSHTVAIVSGEKLCLGCLEREYEVPEPRVPELIIF</sequence>
<protein>
    <submittedName>
        <fullName evidence="1">Uncharacterized protein</fullName>
    </submittedName>
</protein>
<accession>A0ACC0V1P4</accession>
<gene>
    <name evidence="1" type="ORF">N3K66_006118</name>
</gene>
<comment type="caution">
    <text evidence="1">The sequence shown here is derived from an EMBL/GenBank/DDBJ whole genome shotgun (WGS) entry which is preliminary data.</text>
</comment>
<proteinExistence type="predicted"/>
<dbReference type="Proteomes" id="UP001163324">
    <property type="component" value="Chromosome 5"/>
</dbReference>
<dbReference type="EMBL" id="CM047944">
    <property type="protein sequence ID" value="KAI9899657.1"/>
    <property type="molecule type" value="Genomic_DNA"/>
</dbReference>
<evidence type="ECO:0000313" key="1">
    <source>
        <dbReference type="EMBL" id="KAI9899657.1"/>
    </source>
</evidence>
<reference evidence="1" key="1">
    <citation type="submission" date="2022-10" db="EMBL/GenBank/DDBJ databases">
        <title>Complete Genome of Trichothecium roseum strain YXFP-22015, a Plant Pathogen Isolated from Citrus.</title>
        <authorList>
            <person name="Wang Y."/>
            <person name="Zhu L."/>
        </authorList>
    </citation>
    <scope>NUCLEOTIDE SEQUENCE</scope>
    <source>
        <strain evidence="1">YXFP-22015</strain>
    </source>
</reference>
<organism evidence="1 2">
    <name type="scientific">Trichothecium roseum</name>
    <dbReference type="NCBI Taxonomy" id="47278"/>
    <lineage>
        <taxon>Eukaryota</taxon>
        <taxon>Fungi</taxon>
        <taxon>Dikarya</taxon>
        <taxon>Ascomycota</taxon>
        <taxon>Pezizomycotina</taxon>
        <taxon>Sordariomycetes</taxon>
        <taxon>Hypocreomycetidae</taxon>
        <taxon>Hypocreales</taxon>
        <taxon>Hypocreales incertae sedis</taxon>
        <taxon>Trichothecium</taxon>
    </lineage>
</organism>
<name>A0ACC0V1P4_9HYPO</name>
<evidence type="ECO:0000313" key="2">
    <source>
        <dbReference type="Proteomes" id="UP001163324"/>
    </source>
</evidence>